<dbReference type="EMBL" id="CP102734">
    <property type="protein sequence ID" value="UVD81680.1"/>
    <property type="molecule type" value="Genomic_DNA"/>
</dbReference>
<gene>
    <name evidence="2" type="ORF">NV226_03065</name>
</gene>
<dbReference type="Proteomes" id="UP001059252">
    <property type="component" value="Chromosome"/>
</dbReference>
<evidence type="ECO:0000313" key="3">
    <source>
        <dbReference type="Proteomes" id="UP001059252"/>
    </source>
</evidence>
<dbReference type="RefSeq" id="WP_258210854.1">
    <property type="nucleotide sequence ID" value="NZ_CP102734.1"/>
</dbReference>
<feature type="coiled-coil region" evidence="1">
    <location>
        <begin position="75"/>
        <end position="255"/>
    </location>
</feature>
<keyword evidence="3" id="KW-1185">Reference proteome</keyword>
<evidence type="ECO:0000313" key="2">
    <source>
        <dbReference type="EMBL" id="UVD81680.1"/>
    </source>
</evidence>
<organism evidence="2 3">
    <name type="scientific">Mycoplasma iguanae</name>
    <dbReference type="NCBI Taxonomy" id="292461"/>
    <lineage>
        <taxon>Bacteria</taxon>
        <taxon>Bacillati</taxon>
        <taxon>Mycoplasmatota</taxon>
        <taxon>Mollicutes</taxon>
        <taxon>Mycoplasmataceae</taxon>
        <taxon>Mycoplasma</taxon>
    </lineage>
</organism>
<keyword evidence="1" id="KW-0175">Coiled coil</keyword>
<dbReference type="Pfam" id="PF09903">
    <property type="entry name" value="DUF2130"/>
    <property type="match status" value="1"/>
</dbReference>
<evidence type="ECO:0000256" key="1">
    <source>
        <dbReference type="SAM" id="Coils"/>
    </source>
</evidence>
<accession>A0ABY5R9L5</accession>
<protein>
    <submittedName>
        <fullName evidence="2">DUF2130 domain-containing protein</fullName>
    </submittedName>
</protein>
<name>A0ABY5R9L5_9MOLU</name>
<dbReference type="InterPro" id="IPR019219">
    <property type="entry name" value="DUF2130"/>
</dbReference>
<proteinExistence type="predicted"/>
<sequence>MSKKITVKLKDKSSLKFELLEDAQKGDFFILNDSENTDTVRELHNFLTLIETKKINEAVKKAESEKELFYLNQIKDKEKNYREQAEVKIKNALLEQENQYSKQIVILEKNLKNEQQKTIDVLKEQINKLKLEKNNISLDLENQIKNKQKEIEINQVAIDNKYKDQITQLKLNLQKIENEYESFKNAKENEFKALVFQEKEKFLVDKIDLTTQITNLTNELNNLKENTNKDQKLLLLEKEKEISNLKTEIEQIKRNKSNNSKVMGEELENWILDQYNIQMGLLSDCSFEKTTKAIEGKKPDFLFKVLDINHQTKSEITLSSVVIEAKTDALDGLGKKNENFYDKLNKDKINHNAEYALLVSELEIDSNFVIKKVNDAKYENMYVVRPFYLFTFLSLIYSLTQKNKHLLKKEIDFKEKQNILKEFEDFKNQILDNSVKNINNNLINIISSSEKIFKNAEDIKNQANVALETHLATIKNKINSFSIERKIIDKIN</sequence>
<reference evidence="2" key="1">
    <citation type="submission" date="2022-08" db="EMBL/GenBank/DDBJ databases">
        <title>Complete genome of Mycoplasma iguanae type strain 2327.</title>
        <authorList>
            <person name="Spergser J."/>
        </authorList>
    </citation>
    <scope>NUCLEOTIDE SEQUENCE</scope>
    <source>
        <strain evidence="2">2327</strain>
    </source>
</reference>